<comment type="caution">
    <text evidence="2">The sequence shown here is derived from an EMBL/GenBank/DDBJ whole genome shotgun (WGS) entry which is preliminary data.</text>
</comment>
<feature type="compositionally biased region" description="Polar residues" evidence="1">
    <location>
        <begin position="7"/>
        <end position="17"/>
    </location>
</feature>
<keyword evidence="3" id="KW-1185">Reference proteome</keyword>
<gene>
    <name evidence="2" type="ORF">Q7C36_000003</name>
</gene>
<name>A0AA88NV88_TACVA</name>
<sequence length="136" mass="14805">MDPQPYAASSLQETSPTEDPAATQHTKFDVNRTNTCIVRAVFSDFSVIAPPSGQSPGFLTCDLSWRSFTCVPMSVTCDGVVCAALHLVGPRTAPWSPKSSGTFSHGVITWPHRDYRISTFKSKSNCSITGSRSLRY</sequence>
<evidence type="ECO:0000256" key="1">
    <source>
        <dbReference type="SAM" id="MobiDB-lite"/>
    </source>
</evidence>
<protein>
    <submittedName>
        <fullName evidence="2">Uncharacterized protein</fullName>
    </submittedName>
</protein>
<dbReference type="AlphaFoldDB" id="A0AA88NV88"/>
<evidence type="ECO:0000313" key="2">
    <source>
        <dbReference type="EMBL" id="KAK2868132.1"/>
    </source>
</evidence>
<feature type="region of interest" description="Disordered" evidence="1">
    <location>
        <begin position="1"/>
        <end position="25"/>
    </location>
</feature>
<proteinExistence type="predicted"/>
<reference evidence="2" key="1">
    <citation type="submission" date="2023-08" db="EMBL/GenBank/DDBJ databases">
        <title>Pelteobagrus vachellii genome.</title>
        <authorList>
            <person name="Liu H."/>
        </authorList>
    </citation>
    <scope>NUCLEOTIDE SEQUENCE</scope>
    <source>
        <strain evidence="2">PRFRI_2022a</strain>
        <tissue evidence="2">Muscle</tissue>
    </source>
</reference>
<organism evidence="2 3">
    <name type="scientific">Tachysurus vachellii</name>
    <name type="common">Darkbarbel catfish</name>
    <name type="synonym">Pelteobagrus vachellii</name>
    <dbReference type="NCBI Taxonomy" id="175792"/>
    <lineage>
        <taxon>Eukaryota</taxon>
        <taxon>Metazoa</taxon>
        <taxon>Chordata</taxon>
        <taxon>Craniata</taxon>
        <taxon>Vertebrata</taxon>
        <taxon>Euteleostomi</taxon>
        <taxon>Actinopterygii</taxon>
        <taxon>Neopterygii</taxon>
        <taxon>Teleostei</taxon>
        <taxon>Ostariophysi</taxon>
        <taxon>Siluriformes</taxon>
        <taxon>Bagridae</taxon>
        <taxon>Tachysurus</taxon>
    </lineage>
</organism>
<accession>A0AA88NV88</accession>
<evidence type="ECO:0000313" key="3">
    <source>
        <dbReference type="Proteomes" id="UP001187315"/>
    </source>
</evidence>
<dbReference type="Proteomes" id="UP001187315">
    <property type="component" value="Unassembled WGS sequence"/>
</dbReference>
<dbReference type="EMBL" id="JAVHJS010000001">
    <property type="protein sequence ID" value="KAK2868132.1"/>
    <property type="molecule type" value="Genomic_DNA"/>
</dbReference>